<protein>
    <submittedName>
        <fullName evidence="2">Haloacid dehalogenase-like hydrolase</fullName>
    </submittedName>
</protein>
<dbReference type="InterPro" id="IPR023198">
    <property type="entry name" value="PGP-like_dom2"/>
</dbReference>
<dbReference type="KEGG" id="mbar:MSBR2_0925"/>
<dbReference type="PATRIC" id="fig|1434106.5.peg.1168"/>
<dbReference type="InterPro" id="IPR023214">
    <property type="entry name" value="HAD_sf"/>
</dbReference>
<dbReference type="Proteomes" id="UP000033079">
    <property type="component" value="Chromosome"/>
</dbReference>
<keyword evidence="2" id="KW-0378">Hydrolase</keyword>
<gene>
    <name evidence="2" type="ORF">MSBR2_0925</name>
</gene>
<dbReference type="InterPro" id="IPR041492">
    <property type="entry name" value="HAD_2"/>
</dbReference>
<dbReference type="Pfam" id="PF13419">
    <property type="entry name" value="HAD_2"/>
    <property type="match status" value="1"/>
</dbReference>
<dbReference type="GO" id="GO:0006281">
    <property type="term" value="P:DNA repair"/>
    <property type="evidence" value="ECO:0007669"/>
    <property type="project" value="TreeGrafter"/>
</dbReference>
<proteinExistence type="inferred from homology"/>
<accession>A0A0E3LQ07</accession>
<dbReference type="PANTHER" id="PTHR43434:SF1">
    <property type="entry name" value="PHOSPHOGLYCOLATE PHOSPHATASE"/>
    <property type="match status" value="1"/>
</dbReference>
<dbReference type="Gene3D" id="3.40.50.1000">
    <property type="entry name" value="HAD superfamily/HAD-like"/>
    <property type="match status" value="1"/>
</dbReference>
<dbReference type="NCBIfam" id="TIGR01549">
    <property type="entry name" value="HAD-SF-IA-v1"/>
    <property type="match status" value="1"/>
</dbReference>
<evidence type="ECO:0000313" key="2">
    <source>
        <dbReference type="EMBL" id="AKB57441.1"/>
    </source>
</evidence>
<dbReference type="InterPro" id="IPR006439">
    <property type="entry name" value="HAD-SF_hydro_IA"/>
</dbReference>
<dbReference type="SUPFAM" id="SSF56784">
    <property type="entry name" value="HAD-like"/>
    <property type="match status" value="1"/>
</dbReference>
<dbReference type="GeneID" id="24844730"/>
<evidence type="ECO:0000313" key="3">
    <source>
        <dbReference type="Proteomes" id="UP000033079"/>
    </source>
</evidence>
<dbReference type="AlphaFoldDB" id="A0A0E3LQ07"/>
<dbReference type="GO" id="GO:0008967">
    <property type="term" value="F:phosphoglycolate phosphatase activity"/>
    <property type="evidence" value="ECO:0007669"/>
    <property type="project" value="TreeGrafter"/>
</dbReference>
<reference evidence="2 3" key="1">
    <citation type="submission" date="2014-07" db="EMBL/GenBank/DDBJ databases">
        <title>Methanogenic archaea and the global carbon cycle.</title>
        <authorList>
            <person name="Henriksen J.R."/>
            <person name="Luke J."/>
            <person name="Reinhart S."/>
            <person name="Benedict M.N."/>
            <person name="Youngblut N.D."/>
            <person name="Metcalf M.E."/>
            <person name="Whitaker R.J."/>
            <person name="Metcalf W.W."/>
        </authorList>
    </citation>
    <scope>NUCLEOTIDE SEQUENCE [LARGE SCALE GENOMIC DNA]</scope>
    <source>
        <strain evidence="2 3">227</strain>
    </source>
</reference>
<dbReference type="InterPro" id="IPR050155">
    <property type="entry name" value="HAD-like_hydrolase_sf"/>
</dbReference>
<dbReference type="SFLD" id="SFLDS00003">
    <property type="entry name" value="Haloacid_Dehalogenase"/>
    <property type="match status" value="1"/>
</dbReference>
<dbReference type="PANTHER" id="PTHR43434">
    <property type="entry name" value="PHOSPHOGLYCOLATE PHOSPHATASE"/>
    <property type="match status" value="1"/>
</dbReference>
<evidence type="ECO:0000256" key="1">
    <source>
        <dbReference type="ARBA" id="ARBA00007958"/>
    </source>
</evidence>
<dbReference type="InterPro" id="IPR036412">
    <property type="entry name" value="HAD-like_sf"/>
</dbReference>
<comment type="similarity">
    <text evidence="1">Belongs to the HAD-like hydrolase superfamily.</text>
</comment>
<dbReference type="RefSeq" id="WP_203397930.1">
    <property type="nucleotide sequence ID" value="NZ_CP009530.1"/>
</dbReference>
<dbReference type="HOGENOM" id="CLU_045011_19_3_2"/>
<name>A0A0E3LQ07_METBA</name>
<sequence>MPVQQDFLPIFAGFYSTSAGFYVNSKTQGGRYEIYMKYSTVIFDFDYTLADATSGIVSSFNYAFSKLDIPCFDHESIKRTVGLPLDRAFIQLTNNENKVLIDRFLSLFREKANEVMSRETMLYADTVNTLERLKQNGLNTGIVTTKHHFRIVETLNQYGVLDLIDIIVGGEDVKVPKPSPEGLLLAIDSLNAQLDNVLYIGDSLIDAKTALAANVDFAAVTTGTTTETDFSRYPYVKIVKSLSELFSE</sequence>
<dbReference type="EMBL" id="CP009530">
    <property type="protein sequence ID" value="AKB57441.1"/>
    <property type="molecule type" value="Genomic_DNA"/>
</dbReference>
<organism evidence="2 3">
    <name type="scientific">Methanosarcina barkeri 227</name>
    <dbReference type="NCBI Taxonomy" id="1434106"/>
    <lineage>
        <taxon>Archaea</taxon>
        <taxon>Methanobacteriati</taxon>
        <taxon>Methanobacteriota</taxon>
        <taxon>Stenosarchaea group</taxon>
        <taxon>Methanomicrobia</taxon>
        <taxon>Methanosarcinales</taxon>
        <taxon>Methanosarcinaceae</taxon>
        <taxon>Methanosarcina</taxon>
    </lineage>
</organism>
<dbReference type="SFLD" id="SFLDG01129">
    <property type="entry name" value="C1.5:_HAD__Beta-PGM__Phosphata"/>
    <property type="match status" value="1"/>
</dbReference>
<dbReference type="Gene3D" id="1.10.150.240">
    <property type="entry name" value="Putative phosphatase, domain 2"/>
    <property type="match status" value="1"/>
</dbReference>